<reference evidence="2" key="1">
    <citation type="submission" date="2020-06" db="EMBL/GenBank/DDBJ databases">
        <authorList>
            <person name="Li T."/>
            <person name="Hu X."/>
            <person name="Zhang T."/>
            <person name="Song X."/>
            <person name="Zhang H."/>
            <person name="Dai N."/>
            <person name="Sheng W."/>
            <person name="Hou X."/>
            <person name="Wei L."/>
        </authorList>
    </citation>
    <scope>NUCLEOTIDE SEQUENCE</scope>
    <source>
        <strain evidence="2">G01</strain>
        <tissue evidence="2">Leaf</tissue>
    </source>
</reference>
<evidence type="ECO:0000313" key="2">
    <source>
        <dbReference type="EMBL" id="KAL0326481.1"/>
    </source>
</evidence>
<gene>
    <name evidence="2" type="ORF">Sangu_1726100</name>
</gene>
<reference evidence="2" key="2">
    <citation type="journal article" date="2024" name="Plant">
        <title>Genomic evolution and insights into agronomic trait innovations of Sesamum species.</title>
        <authorList>
            <person name="Miao H."/>
            <person name="Wang L."/>
            <person name="Qu L."/>
            <person name="Liu H."/>
            <person name="Sun Y."/>
            <person name="Le M."/>
            <person name="Wang Q."/>
            <person name="Wei S."/>
            <person name="Zheng Y."/>
            <person name="Lin W."/>
            <person name="Duan Y."/>
            <person name="Cao H."/>
            <person name="Xiong S."/>
            <person name="Wang X."/>
            <person name="Wei L."/>
            <person name="Li C."/>
            <person name="Ma Q."/>
            <person name="Ju M."/>
            <person name="Zhao R."/>
            <person name="Li G."/>
            <person name="Mu C."/>
            <person name="Tian Q."/>
            <person name="Mei H."/>
            <person name="Zhang T."/>
            <person name="Gao T."/>
            <person name="Zhang H."/>
        </authorList>
    </citation>
    <scope>NUCLEOTIDE SEQUENCE</scope>
    <source>
        <strain evidence="2">G01</strain>
    </source>
</reference>
<evidence type="ECO:0000256" key="1">
    <source>
        <dbReference type="SAM" id="MobiDB-lite"/>
    </source>
</evidence>
<protein>
    <submittedName>
        <fullName evidence="2">Uncharacterized protein</fullName>
    </submittedName>
</protein>
<feature type="region of interest" description="Disordered" evidence="1">
    <location>
        <begin position="23"/>
        <end position="80"/>
    </location>
</feature>
<name>A0AAW2M7M1_9LAMI</name>
<sequence>MAIQEPMVTLVPTCIVTPLEVNVPKEKGERVSPAPASQVVRGQGPPLQAQQDVPPQWLWPGAPGEKPPRHPVPYCENALE</sequence>
<dbReference type="EMBL" id="JACGWK010000011">
    <property type="protein sequence ID" value="KAL0326481.1"/>
    <property type="molecule type" value="Genomic_DNA"/>
</dbReference>
<comment type="caution">
    <text evidence="2">The sequence shown here is derived from an EMBL/GenBank/DDBJ whole genome shotgun (WGS) entry which is preliminary data.</text>
</comment>
<proteinExistence type="predicted"/>
<dbReference type="AlphaFoldDB" id="A0AAW2M7M1"/>
<accession>A0AAW2M7M1</accession>
<organism evidence="2">
    <name type="scientific">Sesamum angustifolium</name>
    <dbReference type="NCBI Taxonomy" id="2727405"/>
    <lineage>
        <taxon>Eukaryota</taxon>
        <taxon>Viridiplantae</taxon>
        <taxon>Streptophyta</taxon>
        <taxon>Embryophyta</taxon>
        <taxon>Tracheophyta</taxon>
        <taxon>Spermatophyta</taxon>
        <taxon>Magnoliopsida</taxon>
        <taxon>eudicotyledons</taxon>
        <taxon>Gunneridae</taxon>
        <taxon>Pentapetalae</taxon>
        <taxon>asterids</taxon>
        <taxon>lamiids</taxon>
        <taxon>Lamiales</taxon>
        <taxon>Pedaliaceae</taxon>
        <taxon>Sesamum</taxon>
    </lineage>
</organism>